<dbReference type="EMBL" id="JAMKOV010000001">
    <property type="protein sequence ID" value="KAI8046896.1"/>
    <property type="molecule type" value="Genomic_DNA"/>
</dbReference>
<proteinExistence type="predicted"/>
<dbReference type="AlphaFoldDB" id="A0A9Q0BWQ0"/>
<evidence type="ECO:0000313" key="1">
    <source>
        <dbReference type="EMBL" id="KAI8046896.1"/>
    </source>
</evidence>
<dbReference type="Proteomes" id="UP001059596">
    <property type="component" value="Chromosome 3R"/>
</dbReference>
<keyword evidence="2" id="KW-1185">Reference proteome</keyword>
<comment type="caution">
    <text evidence="1">The sequence shown here is derived from an EMBL/GenBank/DDBJ whole genome shotgun (WGS) entry which is preliminary data.</text>
</comment>
<gene>
    <name evidence="1" type="ORF">M5D96_003114</name>
</gene>
<reference evidence="1" key="1">
    <citation type="journal article" date="2023" name="Genome Biol. Evol.">
        <title>Long-read-based Genome Assembly of Drosophila gunungcola Reveals Fewer Chemosensory Genes in Flower-breeding Species.</title>
        <authorList>
            <person name="Negi A."/>
            <person name="Liao B.Y."/>
            <person name="Yeh S.D."/>
        </authorList>
    </citation>
    <scope>NUCLEOTIDE SEQUENCE</scope>
    <source>
        <strain evidence="1">Sukarami</strain>
    </source>
</reference>
<organism evidence="1 2">
    <name type="scientific">Drosophila gunungcola</name>
    <name type="common">fruit fly</name>
    <dbReference type="NCBI Taxonomy" id="103775"/>
    <lineage>
        <taxon>Eukaryota</taxon>
        <taxon>Metazoa</taxon>
        <taxon>Ecdysozoa</taxon>
        <taxon>Arthropoda</taxon>
        <taxon>Hexapoda</taxon>
        <taxon>Insecta</taxon>
        <taxon>Pterygota</taxon>
        <taxon>Neoptera</taxon>
        <taxon>Endopterygota</taxon>
        <taxon>Diptera</taxon>
        <taxon>Brachycera</taxon>
        <taxon>Muscomorpha</taxon>
        <taxon>Ephydroidea</taxon>
        <taxon>Drosophilidae</taxon>
        <taxon>Drosophila</taxon>
        <taxon>Sophophora</taxon>
    </lineage>
</organism>
<evidence type="ECO:0000313" key="2">
    <source>
        <dbReference type="Proteomes" id="UP001059596"/>
    </source>
</evidence>
<accession>A0A9Q0BWQ0</accession>
<sequence>QSRRQRRKKIRRKGFITVCLWPGPRTWLIASAPTIVFHQSGNVHSDGFRFWGFGCPRIWPGTVCHGPAVGST</sequence>
<name>A0A9Q0BWQ0_9MUSC</name>
<feature type="non-terminal residue" evidence="1">
    <location>
        <position position="1"/>
    </location>
</feature>
<protein>
    <submittedName>
        <fullName evidence="1">Uncharacterized protein</fullName>
    </submittedName>
</protein>